<evidence type="ECO:0000313" key="2">
    <source>
        <dbReference type="EMBL" id="QQN59615.1"/>
    </source>
</evidence>
<proteinExistence type="predicted"/>
<protein>
    <submittedName>
        <fullName evidence="2">Uncharacterized protein</fullName>
    </submittedName>
</protein>
<dbReference type="RefSeq" id="WP_131828190.1">
    <property type="nucleotide sequence ID" value="NZ_CAJJUP010000002.1"/>
</dbReference>
<keyword evidence="3" id="KW-1185">Reference proteome</keyword>
<dbReference type="AlphaFoldDB" id="A0A7T7V0I7"/>
<dbReference type="Proteomes" id="UP000595426">
    <property type="component" value="Chromosome"/>
</dbReference>
<keyword evidence="1" id="KW-0732">Signal</keyword>
<gene>
    <name evidence="2" type="ORF">I6H88_03265</name>
</gene>
<dbReference type="EMBL" id="CP067018">
    <property type="protein sequence ID" value="QQN59615.1"/>
    <property type="molecule type" value="Genomic_DNA"/>
</dbReference>
<accession>A0A7T7V0I7</accession>
<organism evidence="2 3">
    <name type="scientific">Elizabethkingia bruuniana</name>
    <dbReference type="NCBI Taxonomy" id="1756149"/>
    <lineage>
        <taxon>Bacteria</taxon>
        <taxon>Pseudomonadati</taxon>
        <taxon>Bacteroidota</taxon>
        <taxon>Flavobacteriia</taxon>
        <taxon>Flavobacteriales</taxon>
        <taxon>Weeksellaceae</taxon>
        <taxon>Elizabethkingia</taxon>
    </lineage>
</organism>
<dbReference type="GeneID" id="93133884"/>
<evidence type="ECO:0000313" key="3">
    <source>
        <dbReference type="Proteomes" id="UP000595426"/>
    </source>
</evidence>
<feature type="signal peptide" evidence="1">
    <location>
        <begin position="1"/>
        <end position="27"/>
    </location>
</feature>
<feature type="chain" id="PRO_5032417558" evidence="1">
    <location>
        <begin position="28"/>
        <end position="123"/>
    </location>
</feature>
<reference evidence="2 3" key="1">
    <citation type="submission" date="2020-12" db="EMBL/GenBank/DDBJ databases">
        <title>FDA dAtabase for Regulatory Grade micrObial Sequences (FDA-ARGOS): Supporting development and validation of Infectious Disease Dx tests.</title>
        <authorList>
            <person name="Kerrigan L."/>
            <person name="Long C."/>
            <person name="Tallon L."/>
            <person name="Sadzewicz L."/>
            <person name="Zhao X."/>
            <person name="Boylan J."/>
            <person name="Ott S."/>
            <person name="Bowen H."/>
            <person name="Vavikolanu K."/>
            <person name="Mehta A."/>
            <person name="Aluvathingal J."/>
            <person name="Nadendla S."/>
            <person name="Yan Y."/>
            <person name="Sichtig H."/>
        </authorList>
    </citation>
    <scope>NUCLEOTIDE SEQUENCE [LARGE SCALE GENOMIC DNA]</scope>
    <source>
        <strain evidence="2 3">FDAARGOS_1031</strain>
    </source>
</reference>
<name>A0A7T7V0I7_9FLAO</name>
<evidence type="ECO:0000256" key="1">
    <source>
        <dbReference type="SAM" id="SignalP"/>
    </source>
</evidence>
<sequence>MKSLKKLHLSLFIVFFFTMLCAGQAHKGNALVHFKASGKNYQKTDKISQSSFDFYNLSDDDHDESLLGEVEKVKLDLDHVVENWISIFYNTFYISDKPVVAHHHPYIDVPKYILYHSLQIAYC</sequence>
<dbReference type="OrthoDB" id="1451588at2"/>